<evidence type="ECO:0000313" key="6">
    <source>
        <dbReference type="Proteomes" id="UP000073492"/>
    </source>
</evidence>
<dbReference type="InterPro" id="IPR000866">
    <property type="entry name" value="AhpC/TSA"/>
</dbReference>
<dbReference type="AlphaFoldDB" id="A0A139HMM7"/>
<reference evidence="5 6" key="1">
    <citation type="submission" date="2015-07" db="EMBL/GenBank/DDBJ databases">
        <title>Comparative genomics of the Sigatoka disease complex on banana suggests a link between parallel evolutionary changes in Pseudocercospora fijiensis and Pseudocercospora eumusae and increased virulence on the banana host.</title>
        <authorList>
            <person name="Chang T.-C."/>
            <person name="Salvucci A."/>
            <person name="Crous P.W."/>
            <person name="Stergiopoulos I."/>
        </authorList>
    </citation>
    <scope>NUCLEOTIDE SEQUENCE [LARGE SCALE GENOMIC DNA]</scope>
    <source>
        <strain evidence="5 6">CBS 116634</strain>
    </source>
</reference>
<keyword evidence="6" id="KW-1185">Reference proteome</keyword>
<comment type="caution">
    <text evidence="5">The sequence shown here is derived from an EMBL/GenBank/DDBJ whole genome shotgun (WGS) entry which is preliminary data.</text>
</comment>
<dbReference type="GO" id="GO:0042744">
    <property type="term" value="P:hydrogen peroxide catabolic process"/>
    <property type="evidence" value="ECO:0007669"/>
    <property type="project" value="TreeGrafter"/>
</dbReference>
<dbReference type="InterPro" id="IPR013766">
    <property type="entry name" value="Thioredoxin_domain"/>
</dbReference>
<evidence type="ECO:0000256" key="3">
    <source>
        <dbReference type="SAM" id="MobiDB-lite"/>
    </source>
</evidence>
<dbReference type="GO" id="GO:0005829">
    <property type="term" value="C:cytosol"/>
    <property type="evidence" value="ECO:0007669"/>
    <property type="project" value="TreeGrafter"/>
</dbReference>
<keyword evidence="2" id="KW-0560">Oxidoreductase</keyword>
<dbReference type="PANTHER" id="PTHR10681">
    <property type="entry name" value="THIOREDOXIN PEROXIDASE"/>
    <property type="match status" value="1"/>
</dbReference>
<dbReference type="PANTHER" id="PTHR10681:SF128">
    <property type="entry name" value="THIOREDOXIN-DEPENDENT PEROXIDE REDUCTASE, MITOCHONDRIAL"/>
    <property type="match status" value="1"/>
</dbReference>
<evidence type="ECO:0000256" key="2">
    <source>
        <dbReference type="ARBA" id="ARBA00023002"/>
    </source>
</evidence>
<feature type="region of interest" description="Disordered" evidence="3">
    <location>
        <begin position="240"/>
        <end position="268"/>
    </location>
</feature>
<sequence>MATMGRVQVGKPAPAFNKVAVVDGKFKEISLSAYTDSNHWLILVFFPKAWSFICPTEIKAFSARLEEFIYSRSCAVVFASTDNEHCLKAWNATDEMEGGLGGVHVPLVSDCNRQMSRDYGVLLEDEGVAQRALFIIDPKGKVRNITVNDADVGRSVGEAQRVLDALMFKDEFGEGCPIDWKKGDTGIDIKGPTKIEGPIEIPEVQAKKSWSDWARPKLTRAWSGASMTSTVSNAAAPVRPAYSRGHSHSGLGSGNHSPLISPGKRSSHAIGGFEQQMAEAMEQQRMENMQAMYQNQSVGVAN</sequence>
<comment type="similarity">
    <text evidence="1">Belongs to the peroxiredoxin family. AhpC/Prx1 subfamily.</text>
</comment>
<evidence type="ECO:0000259" key="4">
    <source>
        <dbReference type="PROSITE" id="PS51352"/>
    </source>
</evidence>
<dbReference type="SUPFAM" id="SSF52833">
    <property type="entry name" value="Thioredoxin-like"/>
    <property type="match status" value="1"/>
</dbReference>
<accession>A0A139HMM7</accession>
<dbReference type="PROSITE" id="PS51352">
    <property type="entry name" value="THIOREDOXIN_2"/>
    <property type="match status" value="1"/>
</dbReference>
<dbReference type="OrthoDB" id="185659at2759"/>
<dbReference type="STRING" id="113226.A0A139HMM7"/>
<proteinExistence type="inferred from homology"/>
<dbReference type="GO" id="GO:0045454">
    <property type="term" value="P:cell redox homeostasis"/>
    <property type="evidence" value="ECO:0007669"/>
    <property type="project" value="TreeGrafter"/>
</dbReference>
<dbReference type="InterPro" id="IPR050217">
    <property type="entry name" value="Peroxiredoxin"/>
</dbReference>
<dbReference type="Proteomes" id="UP000073492">
    <property type="component" value="Unassembled WGS sequence"/>
</dbReference>
<dbReference type="Gene3D" id="3.40.30.10">
    <property type="entry name" value="Glutaredoxin"/>
    <property type="match status" value="1"/>
</dbReference>
<gene>
    <name evidence="5" type="ORF">AC579_1588</name>
</gene>
<dbReference type="EMBL" id="LFZO01000604">
    <property type="protein sequence ID" value="KXT03637.1"/>
    <property type="molecule type" value="Genomic_DNA"/>
</dbReference>
<dbReference type="Pfam" id="PF00578">
    <property type="entry name" value="AhpC-TSA"/>
    <property type="match status" value="1"/>
</dbReference>
<feature type="compositionally biased region" description="Low complexity" evidence="3">
    <location>
        <begin position="248"/>
        <end position="257"/>
    </location>
</feature>
<dbReference type="InterPro" id="IPR036249">
    <property type="entry name" value="Thioredoxin-like_sf"/>
</dbReference>
<dbReference type="GO" id="GO:0033554">
    <property type="term" value="P:cellular response to stress"/>
    <property type="evidence" value="ECO:0007669"/>
    <property type="project" value="TreeGrafter"/>
</dbReference>
<evidence type="ECO:0000313" key="5">
    <source>
        <dbReference type="EMBL" id="KXT03637.1"/>
    </source>
</evidence>
<protein>
    <recommendedName>
        <fullName evidence="4">Thioredoxin domain-containing protein</fullName>
    </recommendedName>
</protein>
<dbReference type="GO" id="GO:0006979">
    <property type="term" value="P:response to oxidative stress"/>
    <property type="evidence" value="ECO:0007669"/>
    <property type="project" value="TreeGrafter"/>
</dbReference>
<dbReference type="GO" id="GO:0008379">
    <property type="term" value="F:thioredoxin peroxidase activity"/>
    <property type="evidence" value="ECO:0007669"/>
    <property type="project" value="TreeGrafter"/>
</dbReference>
<feature type="domain" description="Thioredoxin" evidence="4">
    <location>
        <begin position="7"/>
        <end position="168"/>
    </location>
</feature>
<dbReference type="CDD" id="cd03015">
    <property type="entry name" value="PRX_Typ2cys"/>
    <property type="match status" value="1"/>
</dbReference>
<organism evidence="5 6">
    <name type="scientific">Pseudocercospora musae</name>
    <dbReference type="NCBI Taxonomy" id="113226"/>
    <lineage>
        <taxon>Eukaryota</taxon>
        <taxon>Fungi</taxon>
        <taxon>Dikarya</taxon>
        <taxon>Ascomycota</taxon>
        <taxon>Pezizomycotina</taxon>
        <taxon>Dothideomycetes</taxon>
        <taxon>Dothideomycetidae</taxon>
        <taxon>Mycosphaerellales</taxon>
        <taxon>Mycosphaerellaceae</taxon>
        <taxon>Pseudocercospora</taxon>
    </lineage>
</organism>
<name>A0A139HMM7_9PEZI</name>
<evidence type="ECO:0000256" key="1">
    <source>
        <dbReference type="ARBA" id="ARBA00009796"/>
    </source>
</evidence>